<keyword evidence="3" id="KW-0812">Transmembrane</keyword>
<dbReference type="Pfam" id="PF04203">
    <property type="entry name" value="Sortase"/>
    <property type="match status" value="1"/>
</dbReference>
<dbReference type="STRING" id="1737425.GCA_900049755_02795"/>
<dbReference type="NCBIfam" id="NF033747">
    <property type="entry name" value="class_E_sortase"/>
    <property type="match status" value="1"/>
</dbReference>
<dbReference type="EMBL" id="CP024988">
    <property type="protein sequence ID" value="AWT26832.1"/>
    <property type="molecule type" value="Genomic_DNA"/>
</dbReference>
<gene>
    <name evidence="4" type="ORF">Csp1_20700</name>
</gene>
<keyword evidence="5" id="KW-1185">Reference proteome</keyword>
<dbReference type="SUPFAM" id="SSF63817">
    <property type="entry name" value="Sortase"/>
    <property type="match status" value="1"/>
</dbReference>
<dbReference type="InterPro" id="IPR023365">
    <property type="entry name" value="Sortase_dom-sf"/>
</dbReference>
<proteinExistence type="predicted"/>
<dbReference type="InterPro" id="IPR005754">
    <property type="entry name" value="Sortase"/>
</dbReference>
<protein>
    <recommendedName>
        <fullName evidence="6">Sortase-like protein</fullName>
    </recommendedName>
</protein>
<name>A0A2Z3YPS7_9CORY</name>
<dbReference type="GO" id="GO:0016787">
    <property type="term" value="F:hydrolase activity"/>
    <property type="evidence" value="ECO:0007669"/>
    <property type="project" value="UniProtKB-KW"/>
</dbReference>
<dbReference type="Gene3D" id="2.40.260.10">
    <property type="entry name" value="Sortase"/>
    <property type="match status" value="1"/>
</dbReference>
<evidence type="ECO:0000313" key="4">
    <source>
        <dbReference type="EMBL" id="AWT26832.1"/>
    </source>
</evidence>
<accession>A0A2Z3YPS7</accession>
<keyword evidence="3" id="KW-0472">Membrane</keyword>
<evidence type="ECO:0000256" key="2">
    <source>
        <dbReference type="PIRSR" id="PIRSR605754-1"/>
    </source>
</evidence>
<dbReference type="Proteomes" id="UP000247696">
    <property type="component" value="Chromosome"/>
</dbReference>
<evidence type="ECO:0000313" key="5">
    <source>
        <dbReference type="Proteomes" id="UP000247696"/>
    </source>
</evidence>
<keyword evidence="1" id="KW-0378">Hydrolase</keyword>
<dbReference type="KEGG" id="cpre:Csp1_20700"/>
<keyword evidence="3" id="KW-1133">Transmembrane helix</keyword>
<dbReference type="InterPro" id="IPR042003">
    <property type="entry name" value="Sortase_E"/>
</dbReference>
<organism evidence="4 5">
    <name type="scientific">Corynebacterium provencense</name>
    <dbReference type="NCBI Taxonomy" id="1737425"/>
    <lineage>
        <taxon>Bacteria</taxon>
        <taxon>Bacillati</taxon>
        <taxon>Actinomycetota</taxon>
        <taxon>Actinomycetes</taxon>
        <taxon>Mycobacteriales</taxon>
        <taxon>Corynebacteriaceae</taxon>
        <taxon>Corynebacterium</taxon>
    </lineage>
</organism>
<feature type="active site" description="Acyl-thioester intermediate" evidence="2">
    <location>
        <position position="256"/>
    </location>
</feature>
<dbReference type="AlphaFoldDB" id="A0A2Z3YPS7"/>
<feature type="active site" description="Proton donor/acceptor" evidence="2">
    <location>
        <position position="147"/>
    </location>
</feature>
<evidence type="ECO:0008006" key="6">
    <source>
        <dbReference type="Google" id="ProtNLM"/>
    </source>
</evidence>
<evidence type="ECO:0000256" key="1">
    <source>
        <dbReference type="ARBA" id="ARBA00022801"/>
    </source>
</evidence>
<evidence type="ECO:0000256" key="3">
    <source>
        <dbReference type="SAM" id="Phobius"/>
    </source>
</evidence>
<feature type="transmembrane region" description="Helical" evidence="3">
    <location>
        <begin position="36"/>
        <end position="61"/>
    </location>
</feature>
<dbReference type="CDD" id="cd05830">
    <property type="entry name" value="Sortase_E"/>
    <property type="match status" value="1"/>
</dbReference>
<dbReference type="InterPro" id="IPR053465">
    <property type="entry name" value="Sortase_Class_E"/>
</dbReference>
<reference evidence="5" key="1">
    <citation type="submission" date="2017-11" db="EMBL/GenBank/DDBJ databases">
        <title>Otitis media/interna in a cat caused by the recently described species Corynebacterium provencense.</title>
        <authorList>
            <person name="Kittl S."/>
            <person name="Brodard I."/>
            <person name="Rychener L."/>
            <person name="Jores J."/>
            <person name="Roosje P."/>
            <person name="Gobeli Brawand S."/>
        </authorList>
    </citation>
    <scope>NUCLEOTIDE SEQUENCE [LARGE SCALE GENOMIC DNA]</scope>
    <source>
        <strain evidence="5">17KM38</strain>
    </source>
</reference>
<sequence>MLACLVEQGDNARVAKHSADRKSGSGSDAQRRTPTFALVTGELLLTLGVIVALFVVYQVWWTDIEAGKLQSQASGDLERQWADENPRPLTRDAEGAAFARMFIPSFGPDFSYAVVQGTSDDALDRGPGHYVDTQLPGQPGNFAVAGHRVGRGAPFNDLGRLGTCDAVVVETATTWYIYRVLPVEDDPGTDPVQRREAASECLGEAAATEVSTGRYRGLSGSHVTDPQDIGVLQPVPGSGSTEVAAGDLPLLTLTTCHPQFSNRERLIVHAVLERSEDRQPGSVPAELSGEV</sequence>